<feature type="non-terminal residue" evidence="1">
    <location>
        <position position="198"/>
    </location>
</feature>
<accession>X1TBS0</accession>
<proteinExistence type="predicted"/>
<sequence length="198" mass="23171">EYIRDHGKSDVKVLQGRALFISKDIHALIETAKQTEMPFTICIVSAEPAGKQIGIPLTLRKFRPYPIVWYPATYPYPGTNVFYPVPRLDATYRLGIEGFFMATFPYYPYSFDELIKGVTHTCYPIFWEDSYGPYCQPTGYKSPNWHFHTPYGLEPLWRVDIHEHDGTGWDNYRPYPMVTFNISRYETDTITINIQPHR</sequence>
<name>X1TBS0_9ZZZZ</name>
<comment type="caution">
    <text evidence="1">The sequence shown here is derived from an EMBL/GenBank/DDBJ whole genome shotgun (WGS) entry which is preliminary data.</text>
</comment>
<dbReference type="EMBL" id="BARW01012538">
    <property type="protein sequence ID" value="GAI85000.1"/>
    <property type="molecule type" value="Genomic_DNA"/>
</dbReference>
<protein>
    <submittedName>
        <fullName evidence="1">Uncharacterized protein</fullName>
    </submittedName>
</protein>
<reference evidence="1" key="1">
    <citation type="journal article" date="2014" name="Front. Microbiol.">
        <title>High frequency of phylogenetically diverse reductive dehalogenase-homologous genes in deep subseafloor sedimentary metagenomes.</title>
        <authorList>
            <person name="Kawai M."/>
            <person name="Futagami T."/>
            <person name="Toyoda A."/>
            <person name="Takaki Y."/>
            <person name="Nishi S."/>
            <person name="Hori S."/>
            <person name="Arai W."/>
            <person name="Tsubouchi T."/>
            <person name="Morono Y."/>
            <person name="Uchiyama I."/>
            <person name="Ito T."/>
            <person name="Fujiyama A."/>
            <person name="Inagaki F."/>
            <person name="Takami H."/>
        </authorList>
    </citation>
    <scope>NUCLEOTIDE SEQUENCE</scope>
    <source>
        <strain evidence="1">Expedition CK06-06</strain>
    </source>
</reference>
<evidence type="ECO:0000313" key="1">
    <source>
        <dbReference type="EMBL" id="GAI85000.1"/>
    </source>
</evidence>
<feature type="non-terminal residue" evidence="1">
    <location>
        <position position="1"/>
    </location>
</feature>
<gene>
    <name evidence="1" type="ORF">S12H4_23553</name>
</gene>
<organism evidence="1">
    <name type="scientific">marine sediment metagenome</name>
    <dbReference type="NCBI Taxonomy" id="412755"/>
    <lineage>
        <taxon>unclassified sequences</taxon>
        <taxon>metagenomes</taxon>
        <taxon>ecological metagenomes</taxon>
    </lineage>
</organism>
<dbReference type="AlphaFoldDB" id="X1TBS0"/>